<name>A0ABQ5SE55_9CHLO</name>
<organism evidence="2 3">
    <name type="scientific">Volvox africanus</name>
    <dbReference type="NCBI Taxonomy" id="51714"/>
    <lineage>
        <taxon>Eukaryota</taxon>
        <taxon>Viridiplantae</taxon>
        <taxon>Chlorophyta</taxon>
        <taxon>core chlorophytes</taxon>
        <taxon>Chlorophyceae</taxon>
        <taxon>CS clade</taxon>
        <taxon>Chlamydomonadales</taxon>
        <taxon>Volvocaceae</taxon>
        <taxon>Volvox</taxon>
    </lineage>
</organism>
<feature type="region of interest" description="Disordered" evidence="1">
    <location>
        <begin position="602"/>
        <end position="644"/>
    </location>
</feature>
<evidence type="ECO:0000313" key="2">
    <source>
        <dbReference type="EMBL" id="GLI68208.1"/>
    </source>
</evidence>
<sequence>MPVAGPAHQEDVRIEARCRSGRYGNQEHTFKHQPSSFQTLQVASRRATLTAGMLPSPRLLLPTPHLIRPAPAWQMASEPSTTSLSITHVATGNVEDTLDTTEARDRRTSPAATDSTRTLTPGVRATPTSHPGMEMSRSRIRVMVPTVAATAEPPPGQAARRVLRVANLAATRMDSFSSEELPETEGAGQGWNTAKVQVAAAQPSMPAGARAAAPAVSPVRALVPTSPGQAVQSSVPWTALSPVERAQRASATGISDSLSTWSQDRTLNGRWDLRAQQQLQQQHEQALPSPGTGGGWVAINDTVVQQGGDGDGEGTGGNGRSADEHCLGSHNDRAVEHLKVAGTGGYDAIDVGHSGPLPVVGDERSKVRVEDGEGGSEKDEMHYHARSDVASHRGMYICAGDDSHFCVSAGDNGASGVRETGAGTGISNTNTGCTSSGSKGESGIPVFISGGSRCHDAVGEGVGAVVGCNIAGGNSGPAGGYSSVHSRTGALGSICCNASIRIKDQIPSEILNRDGGSEHAAAAPATAWRMPRGTWPLVAAHQGDLSRLAWLRHPSAGGANPACSITTRPSAPSTFPGPPTDFRRFTDPNPWRDQMAPELLQITPPPLLPQQQRQDYRPTRHPLLSDSPTLPRAQQPKTPAERFAHGADNTDIGVVMSDGRENRLDTSAEAVLGAQRVRLQQLQTPFLAVQEQGPMNMVGGSACVAAAAPANNAAVGQVVGNSGATQDIAGMATVASAAMLPTAPAPRPASHPGAGWSVISGDGAGGWPPWHTGSVPPQPPDVPFSWSQAPEAFTGGCMMGPMHPHEMLPPSLFSRLPSNSSQPPAAPQRAALPGDGKDPVDPFLWGFLHNYSREASSSVPPCNLTSREAIPPGSAAPHAGVPLRQQPLREACGKPGGWGIDSASGSLHHRIARPPPAAPRITADGGVGVQTDPYLGMWEGKMLGQTYSRVVAAVAPRDDQRRLGSEYQGDGGDGAGESYWTPPHVSQRTSGCTAVADAAAMPPLAPPIPPAALPLPPVPRQWPAASMEYQLEGVRPGPPSASLLLDETLDGVRPKGIAAILEQVMRSSEGNRHGDGVDSNSGIAAAVLRGAPRDSWALPISHLQAELSWASSSGKPGEVGSAGQELRVLGAGFPTADYQHSRFTESAQQEQPGQYHNHAQYPREQRPGAWLGTEAAQLQVAVPQVQVNVNLDAGSLRDVFQQCLQATVPAVCAAAAAAAVLGQGAVQAGGTDDRVPYRGGTGAAQRFEPGQNPLGSVLGLGQYLGRSVATQTQSPPRDQAVQTERVLPEPPEPPQPPSSPSFLSLPAQESSATAAITPGARQLPSTWQGFSTGEPVVDNTRGGFNTALMRSFSPAHSEMLRRTAMVTPAVAPLAIPAALDMGRGASRAPMSLWSSPDRAFGEAVTAEEGTRLDARFGAGKDHEGGGNASTIALSSLRGSLSLARPLTPALCRLPMPAETRGPTLTSGVPASNAEGRYGVDAVGQPVAAQVSTDNSRPVFHSRAAANLFEECRREIHKRAAVEPPRFPARAPTTSTSGIRPPAAVLASRANVGSLGSCLPTADSLSYPIGLPETKRRKLSPLRPKAGYGVASHGVTDGEGTAALGAPGATSLAGVSFDPGLFVRSSPIVALSRADVADGLGLNPALLRYAPPSLASLELASLERLRGAHSSAVLHAEIKGPQHDVWLQEAKAEMAQYAPDFPKWANGMVLGKSGVSSRVRVNIGFAGFGDVTSPGEFPVGRCPTELEEMACRSRLADGMAAEQRKDDAGTDTGETGEQVASPTHIQTRQSEML</sequence>
<feature type="region of interest" description="Disordered" evidence="1">
    <location>
        <begin position="1756"/>
        <end position="1792"/>
    </location>
</feature>
<gene>
    <name evidence="2" type="ORF">VaNZ11_012552</name>
</gene>
<feature type="non-terminal residue" evidence="2">
    <location>
        <position position="1792"/>
    </location>
</feature>
<evidence type="ECO:0000313" key="3">
    <source>
        <dbReference type="Proteomes" id="UP001165090"/>
    </source>
</evidence>
<keyword evidence="3" id="KW-1185">Reference proteome</keyword>
<feature type="region of interest" description="Disordered" evidence="1">
    <location>
        <begin position="277"/>
        <end position="327"/>
    </location>
</feature>
<feature type="region of interest" description="Disordered" evidence="1">
    <location>
        <begin position="1268"/>
        <end position="1314"/>
    </location>
</feature>
<proteinExistence type="predicted"/>
<comment type="caution">
    <text evidence="2">The sequence shown here is derived from an EMBL/GenBank/DDBJ whole genome shotgun (WGS) entry which is preliminary data.</text>
</comment>
<feature type="compositionally biased region" description="Gly residues" evidence="1">
    <location>
        <begin position="307"/>
        <end position="319"/>
    </location>
</feature>
<feature type="region of interest" description="Disordered" evidence="1">
    <location>
        <begin position="808"/>
        <end position="837"/>
    </location>
</feature>
<protein>
    <submittedName>
        <fullName evidence="2">Uncharacterized protein</fullName>
    </submittedName>
</protein>
<feature type="region of interest" description="Disordered" evidence="1">
    <location>
        <begin position="1228"/>
        <end position="1252"/>
    </location>
</feature>
<evidence type="ECO:0000256" key="1">
    <source>
        <dbReference type="SAM" id="MobiDB-lite"/>
    </source>
</evidence>
<feature type="region of interest" description="Disordered" evidence="1">
    <location>
        <begin position="84"/>
        <end position="134"/>
    </location>
</feature>
<feature type="compositionally biased region" description="Polar residues" evidence="1">
    <location>
        <begin position="110"/>
        <end position="119"/>
    </location>
</feature>
<reference evidence="2 3" key="1">
    <citation type="journal article" date="2023" name="IScience">
        <title>Expanded male sex-determining region conserved during the evolution of homothallism in the green alga Volvox.</title>
        <authorList>
            <person name="Yamamoto K."/>
            <person name="Matsuzaki R."/>
            <person name="Mahakham W."/>
            <person name="Heman W."/>
            <person name="Sekimoto H."/>
            <person name="Kawachi M."/>
            <person name="Minakuchi Y."/>
            <person name="Toyoda A."/>
            <person name="Nozaki H."/>
        </authorList>
    </citation>
    <scope>NUCLEOTIDE SEQUENCE [LARGE SCALE GENOMIC DNA]</scope>
    <source>
        <strain evidence="2 3">NIES-4468</strain>
    </source>
</reference>
<feature type="compositionally biased region" description="Polar residues" evidence="1">
    <location>
        <begin position="1268"/>
        <end position="1282"/>
    </location>
</feature>
<accession>A0ABQ5SE55</accession>
<feature type="compositionally biased region" description="Pro residues" evidence="1">
    <location>
        <begin position="1288"/>
        <end position="1299"/>
    </location>
</feature>
<dbReference type="EMBL" id="BSDZ01000079">
    <property type="protein sequence ID" value="GLI68208.1"/>
    <property type="molecule type" value="Genomic_DNA"/>
</dbReference>
<feature type="compositionally biased region" description="Low complexity" evidence="1">
    <location>
        <begin position="816"/>
        <end position="833"/>
    </location>
</feature>
<feature type="compositionally biased region" description="Polar residues" evidence="1">
    <location>
        <begin position="1771"/>
        <end position="1792"/>
    </location>
</feature>
<dbReference type="Proteomes" id="UP001165090">
    <property type="component" value="Unassembled WGS sequence"/>
</dbReference>